<reference evidence="2" key="1">
    <citation type="submission" date="2016-02" db="EMBL/GenBank/DDBJ databases">
        <authorList>
            <person name="Morales N."/>
            <person name="Badran S."/>
            <person name="Schick P."/>
            <person name="Jacoby B."/>
            <person name="Reddi K."/>
            <person name="Villella W."/>
            <person name="Sanders E.R."/>
            <person name="Lorenz T.C."/>
        </authorList>
    </citation>
    <scope>NUCLEOTIDE SEQUENCE [LARGE SCALE GENOMIC DNA]</scope>
</reference>
<sequence length="41" mass="4623">MSLLNSIIKSETTKRLAIKGIKVGLPVLLRYAKNKRGAKRR</sequence>
<protein>
    <submittedName>
        <fullName evidence="1">Ribonuclease</fullName>
        <ecNumber evidence="1">3.1.26.12</ecNumber>
    </submittedName>
</protein>
<organism evidence="1 2">
    <name type="scientific">Bacillus phage Leo2</name>
    <dbReference type="NCBI Taxonomy" id="1815973"/>
    <lineage>
        <taxon>Viruses</taxon>
        <taxon>Duplodnaviria</taxon>
        <taxon>Heunggongvirae</taxon>
        <taxon>Uroviricota</taxon>
        <taxon>Caudoviricetes</taxon>
        <taxon>Ehrlichviridae</taxon>
        <taxon>Andromedavirus</taxon>
        <taxon>Andromedavirus leo2</taxon>
    </lineage>
</organism>
<keyword evidence="2" id="KW-1185">Reference proteome</keyword>
<proteinExistence type="predicted"/>
<evidence type="ECO:0000313" key="1">
    <source>
        <dbReference type="EMBL" id="AMR60052.1"/>
    </source>
</evidence>
<evidence type="ECO:0000313" key="2">
    <source>
        <dbReference type="Proteomes" id="UP000223773"/>
    </source>
</evidence>
<gene>
    <name evidence="1" type="ORF">LEO2_13</name>
</gene>
<dbReference type="GO" id="GO:0008995">
    <property type="term" value="F:ribonuclease E activity"/>
    <property type="evidence" value="ECO:0007669"/>
    <property type="project" value="UniProtKB-EC"/>
</dbReference>
<accession>A0A1S5QTM3</accession>
<dbReference type="EC" id="3.1.26.12" evidence="1"/>
<name>A0A1S5QTM3_9CAUD</name>
<dbReference type="EMBL" id="KU836751">
    <property type="protein sequence ID" value="AMR60052.1"/>
    <property type="molecule type" value="Genomic_DNA"/>
</dbReference>
<keyword evidence="1" id="KW-0378">Hydrolase</keyword>
<dbReference type="Proteomes" id="UP000223773">
    <property type="component" value="Segment"/>
</dbReference>